<accession>A0A3S9AWX1</accession>
<evidence type="ECO:0000313" key="3">
    <source>
        <dbReference type="EMBL" id="QBQ16393.1"/>
    </source>
</evidence>
<evidence type="ECO:0000313" key="4">
    <source>
        <dbReference type="Proteomes" id="UP000294395"/>
    </source>
</evidence>
<dbReference type="EMBL" id="CP038009">
    <property type="protein sequence ID" value="QBQ16393.1"/>
    <property type="molecule type" value="Genomic_DNA"/>
</dbReference>
<feature type="signal peptide" evidence="1">
    <location>
        <begin position="1"/>
        <end position="18"/>
    </location>
</feature>
<reference evidence="3 4" key="1">
    <citation type="submission" date="2019-03" db="EMBL/GenBank/DDBJ databases">
        <title>Complete genome sequence of two outbreak-associated Acinetobacter haemolyticus strains.</title>
        <authorList>
            <person name="Bai L."/>
            <person name="Zhang S.-C."/>
            <person name="Deng Y."/>
            <person name="Song C.-C."/>
            <person name="Kang G.-B."/>
            <person name="Dong Y."/>
            <person name="Wang Y."/>
            <person name="Gao F."/>
            <person name="Huang H."/>
        </authorList>
    </citation>
    <scope>NUCLEOTIDE SEQUENCE [LARGE SCALE GENOMIC DNA]</scope>
    <source>
        <strain evidence="3 4">TJR01</strain>
    </source>
</reference>
<dbReference type="Proteomes" id="UP000670925">
    <property type="component" value="Unassembled WGS sequence"/>
</dbReference>
<sequence length="166" mass="18466">MKKIIVLIGLSFTLAACATPVTSTSSNSNDLIATAGSLTCKANELCPSVVVEWDKQNKQQLKLDVALTSSYDYYDIGNIIFTIDGKTFSYAPIGPTQQKYINRLIPKRSSNTFVIPSSFLYELRNAKNVDLAIETNKGVIKRSVYTPTQQSMLYHNFAQLITELTR</sequence>
<dbReference type="EMBL" id="JAGFOT010000001">
    <property type="protein sequence ID" value="MBO3656844.1"/>
    <property type="molecule type" value="Genomic_DNA"/>
</dbReference>
<dbReference type="PROSITE" id="PS51257">
    <property type="entry name" value="PROKAR_LIPOPROTEIN"/>
    <property type="match status" value="1"/>
</dbReference>
<evidence type="ECO:0000313" key="2">
    <source>
        <dbReference type="EMBL" id="MBO3656844.1"/>
    </source>
</evidence>
<gene>
    <name evidence="3" type="ORF">AHTJR_08910</name>
    <name evidence="2" type="ORF">J5N55_01890</name>
</gene>
<keyword evidence="1" id="KW-0732">Signal</keyword>
<protein>
    <recommendedName>
        <fullName evidence="5">Lipoprotein</fullName>
    </recommendedName>
</protein>
<organism evidence="3 4">
    <name type="scientific">Acinetobacter haemolyticus</name>
    <dbReference type="NCBI Taxonomy" id="29430"/>
    <lineage>
        <taxon>Bacteria</taxon>
        <taxon>Pseudomonadati</taxon>
        <taxon>Pseudomonadota</taxon>
        <taxon>Gammaproteobacteria</taxon>
        <taxon>Moraxellales</taxon>
        <taxon>Moraxellaceae</taxon>
        <taxon>Acinetobacter</taxon>
    </lineage>
</organism>
<evidence type="ECO:0008006" key="5">
    <source>
        <dbReference type="Google" id="ProtNLM"/>
    </source>
</evidence>
<proteinExistence type="predicted"/>
<reference evidence="2" key="2">
    <citation type="submission" date="2021-03" db="EMBL/GenBank/DDBJ databases">
        <title>Acinetobacter spp. whole-genome sequenced from Terengganu.</title>
        <authorList>
            <person name="Mohd Rani F."/>
        </authorList>
    </citation>
    <scope>NUCLEOTIDE SEQUENCE</scope>
    <source>
        <strain evidence="2">AC1502</strain>
    </source>
</reference>
<feature type="chain" id="PRO_5042712915" description="Lipoprotein" evidence="1">
    <location>
        <begin position="19"/>
        <end position="166"/>
    </location>
</feature>
<dbReference type="AlphaFoldDB" id="A0A3S9AWX1"/>
<dbReference type="Proteomes" id="UP000294395">
    <property type="component" value="Chromosome"/>
</dbReference>
<evidence type="ECO:0000256" key="1">
    <source>
        <dbReference type="SAM" id="SignalP"/>
    </source>
</evidence>
<name>A0A3S9AWX1_ACIHA</name>
<dbReference type="RefSeq" id="WP_134252473.1">
    <property type="nucleotide sequence ID" value="NZ_CP038009.1"/>
</dbReference>